<proteinExistence type="predicted"/>
<accession>A0AAX2H143</accession>
<evidence type="ECO:0000313" key="3">
    <source>
        <dbReference type="EMBL" id="SNV16600.1"/>
    </source>
</evidence>
<dbReference type="EMBL" id="CP014227">
    <property type="protein sequence ID" value="AMD85646.1"/>
    <property type="molecule type" value="Genomic_DNA"/>
</dbReference>
<organism evidence="3 5">
    <name type="scientific">Capnocytophaga haemolytica</name>
    <dbReference type="NCBI Taxonomy" id="45243"/>
    <lineage>
        <taxon>Bacteria</taxon>
        <taxon>Pseudomonadati</taxon>
        <taxon>Bacteroidota</taxon>
        <taxon>Flavobacteriia</taxon>
        <taxon>Flavobacteriales</taxon>
        <taxon>Flavobacteriaceae</taxon>
        <taxon>Capnocytophaga</taxon>
    </lineage>
</organism>
<keyword evidence="4" id="KW-1185">Reference proteome</keyword>
<evidence type="ECO:0008006" key="6">
    <source>
        <dbReference type="Google" id="ProtNLM"/>
    </source>
</evidence>
<dbReference type="Proteomes" id="UP000065822">
    <property type="component" value="Chromosome"/>
</dbReference>
<name>A0AAX2H143_9FLAO</name>
<dbReference type="KEGG" id="chg:AXF12_09050"/>
<reference evidence="2 4" key="1">
    <citation type="submission" date="2016-02" db="EMBL/GenBank/DDBJ databases">
        <authorList>
            <person name="Holder M.E."/>
            <person name="Ajami N.J."/>
            <person name="Petrosino J.F."/>
        </authorList>
    </citation>
    <scope>NUCLEOTIDE SEQUENCE [LARGE SCALE GENOMIC DNA]</scope>
    <source>
        <strain evidence="2 4">CCUG 32990</strain>
    </source>
</reference>
<evidence type="ECO:0000313" key="5">
    <source>
        <dbReference type="Proteomes" id="UP000215539"/>
    </source>
</evidence>
<feature type="signal peptide" evidence="1">
    <location>
        <begin position="1"/>
        <end position="20"/>
    </location>
</feature>
<reference evidence="3 5" key="2">
    <citation type="submission" date="2017-06" db="EMBL/GenBank/DDBJ databases">
        <authorList>
            <consortium name="Pathogen Informatics"/>
        </authorList>
    </citation>
    <scope>NUCLEOTIDE SEQUENCE [LARGE SCALE GENOMIC DNA]</scope>
    <source>
        <strain evidence="3 5">NCTC12947</strain>
    </source>
</reference>
<gene>
    <name evidence="2" type="ORF">AXF12_09050</name>
    <name evidence="3" type="ORF">SAMEA44541418_02352</name>
</gene>
<feature type="chain" id="PRO_5043489016" description="Lipoprotein" evidence="1">
    <location>
        <begin position="21"/>
        <end position="153"/>
    </location>
</feature>
<dbReference type="AlphaFoldDB" id="A0AAX2H143"/>
<sequence length="153" mass="17112">MKRVILIALLIAAAMGCGCSKNDTFTEKEPTPVIIGKGQLYSNGREGIAQQELIVTSQKELDELIKKMSTNNDVSKYFSETKVNFEQYSVVAIFWKVLGSGPSDIEITKVIETEHQIKISGKILHRIGAVMNQPFCVLKLPKTTKKIEYTFND</sequence>
<dbReference type="PROSITE" id="PS51257">
    <property type="entry name" value="PROKAR_LIPOPROTEIN"/>
    <property type="match status" value="1"/>
</dbReference>
<protein>
    <recommendedName>
        <fullName evidence="6">Lipoprotein</fullName>
    </recommendedName>
</protein>
<dbReference type="RefSeq" id="WP_066430447.1">
    <property type="nucleotide sequence ID" value="NZ_CP014227.1"/>
</dbReference>
<evidence type="ECO:0000313" key="4">
    <source>
        <dbReference type="Proteomes" id="UP000065822"/>
    </source>
</evidence>
<evidence type="ECO:0000313" key="2">
    <source>
        <dbReference type="EMBL" id="AMD85646.1"/>
    </source>
</evidence>
<keyword evidence="1" id="KW-0732">Signal</keyword>
<evidence type="ECO:0000256" key="1">
    <source>
        <dbReference type="SAM" id="SignalP"/>
    </source>
</evidence>
<dbReference type="EMBL" id="LT906449">
    <property type="protein sequence ID" value="SNV16600.1"/>
    <property type="molecule type" value="Genomic_DNA"/>
</dbReference>
<dbReference type="Proteomes" id="UP000215539">
    <property type="component" value="Chromosome 1"/>
</dbReference>